<evidence type="ECO:0000256" key="5">
    <source>
        <dbReference type="SAM" id="MobiDB-lite"/>
    </source>
</evidence>
<keyword evidence="2 6" id="KW-0812">Transmembrane</keyword>
<evidence type="ECO:0000256" key="1">
    <source>
        <dbReference type="ARBA" id="ARBA00004141"/>
    </source>
</evidence>
<feature type="transmembrane region" description="Helical" evidence="6">
    <location>
        <begin position="387"/>
        <end position="406"/>
    </location>
</feature>
<feature type="transmembrane region" description="Helical" evidence="6">
    <location>
        <begin position="418"/>
        <end position="437"/>
    </location>
</feature>
<reference evidence="8" key="1">
    <citation type="journal article" date="2012" name="PLoS Genet.">
        <title>The genomes of the fungal plant pathogens Cladosporium fulvum and Dothistroma septosporum reveal adaptation to different hosts and lifestyles but also signatures of common ancestry.</title>
        <authorList>
            <person name="de Wit P.J.G.M."/>
            <person name="van der Burgt A."/>
            <person name="Oekmen B."/>
            <person name="Stergiopoulos I."/>
            <person name="Abd-Elsalam K.A."/>
            <person name="Aerts A.L."/>
            <person name="Bahkali A.H."/>
            <person name="Beenen H.G."/>
            <person name="Chettri P."/>
            <person name="Cox M.P."/>
            <person name="Datema E."/>
            <person name="de Vries R.P."/>
            <person name="Dhillon B."/>
            <person name="Ganley A.R."/>
            <person name="Griffiths S.A."/>
            <person name="Guo Y."/>
            <person name="Hamelin R.C."/>
            <person name="Henrissat B."/>
            <person name="Kabir M.S."/>
            <person name="Jashni M.K."/>
            <person name="Kema G."/>
            <person name="Klaubauf S."/>
            <person name="Lapidus A."/>
            <person name="Levasseur A."/>
            <person name="Lindquist E."/>
            <person name="Mehrabi R."/>
            <person name="Ohm R.A."/>
            <person name="Owen T.J."/>
            <person name="Salamov A."/>
            <person name="Schwelm A."/>
            <person name="Schijlen E."/>
            <person name="Sun H."/>
            <person name="van den Burg H.A."/>
            <person name="van Ham R.C.H.J."/>
            <person name="Zhang S."/>
            <person name="Goodwin S.B."/>
            <person name="Grigoriev I.V."/>
            <person name="Collemare J."/>
            <person name="Bradshaw R.E."/>
        </authorList>
    </citation>
    <scope>NUCLEOTIDE SEQUENCE [LARGE SCALE GENOMIC DNA]</scope>
    <source>
        <strain evidence="8">NZE10 / CBS 128990</strain>
    </source>
</reference>
<dbReference type="GO" id="GO:0016020">
    <property type="term" value="C:membrane"/>
    <property type="evidence" value="ECO:0007669"/>
    <property type="project" value="UniProtKB-SubCell"/>
</dbReference>
<evidence type="ECO:0000313" key="7">
    <source>
        <dbReference type="EMBL" id="EME41447.1"/>
    </source>
</evidence>
<evidence type="ECO:0000256" key="2">
    <source>
        <dbReference type="ARBA" id="ARBA00022692"/>
    </source>
</evidence>
<organism evidence="7 8">
    <name type="scientific">Dothistroma septosporum (strain NZE10 / CBS 128990)</name>
    <name type="common">Red band needle blight fungus</name>
    <name type="synonym">Mycosphaerella pini</name>
    <dbReference type="NCBI Taxonomy" id="675120"/>
    <lineage>
        <taxon>Eukaryota</taxon>
        <taxon>Fungi</taxon>
        <taxon>Dikarya</taxon>
        <taxon>Ascomycota</taxon>
        <taxon>Pezizomycotina</taxon>
        <taxon>Dothideomycetes</taxon>
        <taxon>Dothideomycetidae</taxon>
        <taxon>Mycosphaerellales</taxon>
        <taxon>Mycosphaerellaceae</taxon>
        <taxon>Dothistroma</taxon>
    </lineage>
</organism>
<dbReference type="AlphaFoldDB" id="N1PGE1"/>
<feature type="compositionally biased region" description="Polar residues" evidence="5">
    <location>
        <begin position="1"/>
        <end position="14"/>
    </location>
</feature>
<dbReference type="HOGENOM" id="CLU_030884_1_2_1"/>
<dbReference type="InterPro" id="IPR036259">
    <property type="entry name" value="MFS_trans_sf"/>
</dbReference>
<accession>N1PGE1</accession>
<keyword evidence="4 6" id="KW-0472">Membrane</keyword>
<keyword evidence="8" id="KW-1185">Reference proteome</keyword>
<evidence type="ECO:0000313" key="8">
    <source>
        <dbReference type="Proteomes" id="UP000016933"/>
    </source>
</evidence>
<feature type="transmembrane region" description="Helical" evidence="6">
    <location>
        <begin position="307"/>
        <end position="325"/>
    </location>
</feature>
<protein>
    <recommendedName>
        <fullName evidence="9">Major facilitator superfamily (MFS) profile domain-containing protein</fullName>
    </recommendedName>
</protein>
<dbReference type="PANTHER" id="PTHR23294:SF54">
    <property type="entry name" value="DUF895 DOMAIN MEMBRANE PROTEIN (AFU_ORTHOLOGUE AFUA_8G04110)"/>
    <property type="match status" value="1"/>
</dbReference>
<feature type="region of interest" description="Disordered" evidence="5">
    <location>
        <begin position="1"/>
        <end position="27"/>
    </location>
</feature>
<feature type="transmembrane region" description="Helical" evidence="6">
    <location>
        <begin position="216"/>
        <end position="239"/>
    </location>
</feature>
<proteinExistence type="predicted"/>
<feature type="transmembrane region" description="Helical" evidence="6">
    <location>
        <begin position="120"/>
        <end position="138"/>
    </location>
</feature>
<dbReference type="Pfam" id="PF05978">
    <property type="entry name" value="UNC-93"/>
    <property type="match status" value="1"/>
</dbReference>
<reference evidence="7 8" key="2">
    <citation type="journal article" date="2012" name="PLoS Pathog.">
        <title>Diverse lifestyles and strategies of plant pathogenesis encoded in the genomes of eighteen Dothideomycetes fungi.</title>
        <authorList>
            <person name="Ohm R.A."/>
            <person name="Feau N."/>
            <person name="Henrissat B."/>
            <person name="Schoch C.L."/>
            <person name="Horwitz B.A."/>
            <person name="Barry K.W."/>
            <person name="Condon B.J."/>
            <person name="Copeland A.C."/>
            <person name="Dhillon B."/>
            <person name="Glaser F."/>
            <person name="Hesse C.N."/>
            <person name="Kosti I."/>
            <person name="LaButti K."/>
            <person name="Lindquist E.A."/>
            <person name="Lucas S."/>
            <person name="Salamov A.A."/>
            <person name="Bradshaw R.E."/>
            <person name="Ciuffetti L."/>
            <person name="Hamelin R.C."/>
            <person name="Kema G.H.J."/>
            <person name="Lawrence C."/>
            <person name="Scott J.A."/>
            <person name="Spatafora J.W."/>
            <person name="Turgeon B.G."/>
            <person name="de Wit P.J.G.M."/>
            <person name="Zhong S."/>
            <person name="Goodwin S.B."/>
            <person name="Grigoriev I.V."/>
        </authorList>
    </citation>
    <scope>NUCLEOTIDE SEQUENCE [LARGE SCALE GENOMIC DNA]</scope>
    <source>
        <strain evidence="8">NZE10 / CBS 128990</strain>
    </source>
</reference>
<dbReference type="EMBL" id="KB446542">
    <property type="protein sequence ID" value="EME41447.1"/>
    <property type="molecule type" value="Genomic_DNA"/>
</dbReference>
<feature type="transmembrane region" description="Helical" evidence="6">
    <location>
        <begin position="178"/>
        <end position="196"/>
    </location>
</feature>
<dbReference type="SUPFAM" id="SSF103473">
    <property type="entry name" value="MFS general substrate transporter"/>
    <property type="match status" value="1"/>
</dbReference>
<evidence type="ECO:0000256" key="3">
    <source>
        <dbReference type="ARBA" id="ARBA00022989"/>
    </source>
</evidence>
<feature type="transmembrane region" description="Helical" evidence="6">
    <location>
        <begin position="56"/>
        <end position="73"/>
    </location>
</feature>
<feature type="transmembrane region" description="Helical" evidence="6">
    <location>
        <begin position="449"/>
        <end position="470"/>
    </location>
</feature>
<dbReference type="PANTHER" id="PTHR23294">
    <property type="entry name" value="ET TRANSLATION PRODUCT-RELATED"/>
    <property type="match status" value="1"/>
</dbReference>
<evidence type="ECO:0008006" key="9">
    <source>
        <dbReference type="Google" id="ProtNLM"/>
    </source>
</evidence>
<dbReference type="InterPro" id="IPR051617">
    <property type="entry name" value="UNC-93-like_regulator"/>
</dbReference>
<feature type="transmembrane region" description="Helical" evidence="6">
    <location>
        <begin position="93"/>
        <end position="113"/>
    </location>
</feature>
<evidence type="ECO:0000256" key="6">
    <source>
        <dbReference type="SAM" id="Phobius"/>
    </source>
</evidence>
<dbReference type="Proteomes" id="UP000016933">
    <property type="component" value="Unassembled WGS sequence"/>
</dbReference>
<evidence type="ECO:0000256" key="4">
    <source>
        <dbReference type="ARBA" id="ARBA00023136"/>
    </source>
</evidence>
<gene>
    <name evidence="7" type="ORF">DOTSEDRAFT_176589</name>
</gene>
<feature type="transmembrane region" description="Helical" evidence="6">
    <location>
        <begin position="144"/>
        <end position="166"/>
    </location>
</feature>
<dbReference type="Gene3D" id="1.20.1250.20">
    <property type="entry name" value="MFS general substrate transporter like domains"/>
    <property type="match status" value="1"/>
</dbReference>
<feature type="transmembrane region" description="Helical" evidence="6">
    <location>
        <begin position="337"/>
        <end position="354"/>
    </location>
</feature>
<sequence length="511" mass="56164">MASVSEKATPTTDIDSQHHSQDEGLDDLARPSGWMYKSRKIGPVTIPYYASPKAQLILVAFVCFLCPGMFNALNGLGGGGQLDATAGNDSNTALYSTFSVVGFFAGTIVNTLGIKAALSFGGIGYCVYVSAYLCYNFTQNLGYMIFSGALLGVCAGILWSAQGAIMMSYPTESEKGRFISWFWMIFNLGGVIGSLVPLGQNINTISDSTVSNGTYIGFLVLTACGAILSTTLVNAKSVVRSDGSRVIMMKHPSWKSELYGLYETLLSDPYVILLFPMFFASNWFYTYQFNGVNLAQFNTRTRSLNSVLYWSAQILGAWVFGNALDFKRFKRTTRAKGAWIALLVLTMVIWGGGYDFQKGYTRKEVTANKDNNDYFIDWSDGRYIGPMFLYIFYGFYDAAWQTSVYWFMGAISNNGRKLANFAGFYKGIQSAGAAITWRIDALGVPYMHYFASCWALLAGSLLIALPVMLCKIDDTTSVEKDLEFTDETIDDIVGEKPIGAASPDPERLGHA</sequence>
<name>N1PGE1_DOTSN</name>
<comment type="subcellular location">
    <subcellularLocation>
        <location evidence="1">Membrane</location>
        <topology evidence="1">Multi-pass membrane protein</topology>
    </subcellularLocation>
</comment>
<dbReference type="OrthoDB" id="196103at2759"/>
<dbReference type="eggNOG" id="KOG3098">
    <property type="taxonomic scope" value="Eukaryota"/>
</dbReference>
<feature type="transmembrane region" description="Helical" evidence="6">
    <location>
        <begin position="260"/>
        <end position="287"/>
    </location>
</feature>
<dbReference type="OMA" id="MICDADK"/>
<keyword evidence="3 6" id="KW-1133">Transmembrane helix</keyword>
<dbReference type="InterPro" id="IPR010291">
    <property type="entry name" value="Ion_channel_UNC-93"/>
</dbReference>
<dbReference type="CDD" id="cd06178">
    <property type="entry name" value="MFS_unc93-like"/>
    <property type="match status" value="1"/>
</dbReference>